<feature type="domain" description="Protein kinase" evidence="7">
    <location>
        <begin position="158"/>
        <end position="449"/>
    </location>
</feature>
<evidence type="ECO:0000256" key="3">
    <source>
        <dbReference type="ARBA" id="ARBA00022840"/>
    </source>
</evidence>
<accession>A0A426ZWG8</accession>
<dbReference type="Proteomes" id="UP000287651">
    <property type="component" value="Unassembled WGS sequence"/>
</dbReference>
<feature type="region of interest" description="Disordered" evidence="6">
    <location>
        <begin position="48"/>
        <end position="92"/>
    </location>
</feature>
<name>A0A426ZWG8_ENSVE</name>
<organism evidence="8 9">
    <name type="scientific">Ensete ventricosum</name>
    <name type="common">Abyssinian banana</name>
    <name type="synonym">Musa ensete</name>
    <dbReference type="NCBI Taxonomy" id="4639"/>
    <lineage>
        <taxon>Eukaryota</taxon>
        <taxon>Viridiplantae</taxon>
        <taxon>Streptophyta</taxon>
        <taxon>Embryophyta</taxon>
        <taxon>Tracheophyta</taxon>
        <taxon>Spermatophyta</taxon>
        <taxon>Magnoliopsida</taxon>
        <taxon>Liliopsida</taxon>
        <taxon>Zingiberales</taxon>
        <taxon>Musaceae</taxon>
        <taxon>Ensete</taxon>
    </lineage>
</organism>
<dbReference type="PANTHER" id="PTHR24056:SF481">
    <property type="entry name" value="OS02G0559300 PROTEIN"/>
    <property type="match status" value="1"/>
</dbReference>
<keyword evidence="2 5" id="KW-0547">Nucleotide-binding</keyword>
<evidence type="ECO:0000256" key="4">
    <source>
        <dbReference type="ARBA" id="ARBA00049280"/>
    </source>
</evidence>
<dbReference type="GO" id="GO:0005524">
    <property type="term" value="F:ATP binding"/>
    <property type="evidence" value="ECO:0007669"/>
    <property type="project" value="UniProtKB-UniRule"/>
</dbReference>
<comment type="catalytic activity">
    <reaction evidence="4">
        <text>[DNA-directed RNA polymerase] + ATP = phospho-[DNA-directed RNA polymerase] + ADP + H(+)</text>
        <dbReference type="Rhea" id="RHEA:10216"/>
        <dbReference type="Rhea" id="RHEA-COMP:11321"/>
        <dbReference type="Rhea" id="RHEA-COMP:11322"/>
        <dbReference type="ChEBI" id="CHEBI:15378"/>
        <dbReference type="ChEBI" id="CHEBI:30616"/>
        <dbReference type="ChEBI" id="CHEBI:43176"/>
        <dbReference type="ChEBI" id="CHEBI:68546"/>
        <dbReference type="ChEBI" id="CHEBI:456216"/>
        <dbReference type="EC" id="2.7.11.23"/>
    </reaction>
</comment>
<dbReference type="GO" id="GO:0005634">
    <property type="term" value="C:nucleus"/>
    <property type="evidence" value="ECO:0007669"/>
    <property type="project" value="TreeGrafter"/>
</dbReference>
<dbReference type="PROSITE" id="PS50011">
    <property type="entry name" value="PROTEIN_KINASE_DOM"/>
    <property type="match status" value="1"/>
</dbReference>
<dbReference type="EC" id="2.7.11.23" evidence="1"/>
<evidence type="ECO:0000256" key="6">
    <source>
        <dbReference type="SAM" id="MobiDB-lite"/>
    </source>
</evidence>
<dbReference type="EMBL" id="AMZH03004737">
    <property type="protein sequence ID" value="RRT68307.1"/>
    <property type="molecule type" value="Genomic_DNA"/>
</dbReference>
<sequence length="449" mass="49138">MGCLCSKGIDLDEDGVAEGSKSSSRLVTLPKKDEFVAAIINVALSGSHGSSRFLPKTPNDADSTSLSSSDDEEKKEGTVADRVTKVGAHQRRATVDVGAPRDGSEVIGVSNNTGNDMGIVDVPDGITGEYVAAGWPSWLATVAGEAINGWLPRRGDSFEKLDKIGEGTYSHVFRARDLETGKIVALKKVRFVNMDPESVRFMAREIHILRKLDHPNVIKLEAIVTSRMSCNLYLVFEYMEHDLAGLLARSGPRFTQPQMMRQAQANPKSISGKYDPQHETGSGFPIEPHVETARTGISRTGVHPRAVEPSWTRKPNQEQLRQVPSRTSSSVWVPNGPHLKPQMSCRPQPGAADFSDISGSLAARNAAKSRRNRLDVAEPAQKKDGLDRNADPVGIKDPAPGYGTRIRRIHYSGPLMPPGGNIEDMLKEHERQIQQAVRKSRIDKVKTNF</sequence>
<feature type="region of interest" description="Disordered" evidence="6">
    <location>
        <begin position="368"/>
        <end position="405"/>
    </location>
</feature>
<dbReference type="AlphaFoldDB" id="A0A426ZWG8"/>
<dbReference type="InterPro" id="IPR050108">
    <property type="entry name" value="CDK"/>
</dbReference>
<reference evidence="8 9" key="1">
    <citation type="journal article" date="2014" name="Agronomy (Basel)">
        <title>A Draft Genome Sequence for Ensete ventricosum, the Drought-Tolerant Tree Against Hunger.</title>
        <authorList>
            <person name="Harrison J."/>
            <person name="Moore K.A."/>
            <person name="Paszkiewicz K."/>
            <person name="Jones T."/>
            <person name="Grant M."/>
            <person name="Ambacheew D."/>
            <person name="Muzemil S."/>
            <person name="Studholme D.J."/>
        </authorList>
    </citation>
    <scope>NUCLEOTIDE SEQUENCE [LARGE SCALE GENOMIC DNA]</scope>
</reference>
<dbReference type="PANTHER" id="PTHR24056">
    <property type="entry name" value="CELL DIVISION PROTEIN KINASE"/>
    <property type="match status" value="1"/>
</dbReference>
<gene>
    <name evidence="8" type="ORF">B296_00005772</name>
</gene>
<dbReference type="FunFam" id="3.30.200.20:FF:000021">
    <property type="entry name" value="probable serine/threonine-protein kinase At1g54610"/>
    <property type="match status" value="1"/>
</dbReference>
<dbReference type="GO" id="GO:0000307">
    <property type="term" value="C:cyclin-dependent protein kinase holoenzyme complex"/>
    <property type="evidence" value="ECO:0007669"/>
    <property type="project" value="TreeGrafter"/>
</dbReference>
<dbReference type="PROSITE" id="PS00107">
    <property type="entry name" value="PROTEIN_KINASE_ATP"/>
    <property type="match status" value="1"/>
</dbReference>
<dbReference type="Pfam" id="PF00069">
    <property type="entry name" value="Pkinase"/>
    <property type="match status" value="1"/>
</dbReference>
<dbReference type="SUPFAM" id="SSF56112">
    <property type="entry name" value="Protein kinase-like (PK-like)"/>
    <property type="match status" value="1"/>
</dbReference>
<proteinExistence type="predicted"/>
<evidence type="ECO:0000313" key="9">
    <source>
        <dbReference type="Proteomes" id="UP000287651"/>
    </source>
</evidence>
<dbReference type="Gene3D" id="3.30.200.20">
    <property type="entry name" value="Phosphorylase Kinase, domain 1"/>
    <property type="match status" value="1"/>
</dbReference>
<feature type="region of interest" description="Disordered" evidence="6">
    <location>
        <begin position="268"/>
        <end position="287"/>
    </location>
</feature>
<comment type="caution">
    <text evidence="8">The sequence shown here is derived from an EMBL/GenBank/DDBJ whole genome shotgun (WGS) entry which is preliminary data.</text>
</comment>
<evidence type="ECO:0000313" key="8">
    <source>
        <dbReference type="EMBL" id="RRT68307.1"/>
    </source>
</evidence>
<dbReference type="GO" id="GO:0008353">
    <property type="term" value="F:RNA polymerase II CTD heptapeptide repeat kinase activity"/>
    <property type="evidence" value="ECO:0007669"/>
    <property type="project" value="UniProtKB-EC"/>
</dbReference>
<feature type="compositionally biased region" description="Basic and acidic residues" evidence="6">
    <location>
        <begin position="72"/>
        <end position="84"/>
    </location>
</feature>
<evidence type="ECO:0000256" key="1">
    <source>
        <dbReference type="ARBA" id="ARBA00012409"/>
    </source>
</evidence>
<dbReference type="InterPro" id="IPR011009">
    <property type="entry name" value="Kinase-like_dom_sf"/>
</dbReference>
<feature type="binding site" evidence="5">
    <location>
        <position position="187"/>
    </location>
    <ligand>
        <name>ATP</name>
        <dbReference type="ChEBI" id="CHEBI:30616"/>
    </ligand>
</feature>
<protein>
    <recommendedName>
        <fullName evidence="1">[RNA-polymerase]-subunit kinase</fullName>
        <ecNumber evidence="1">2.7.11.23</ecNumber>
    </recommendedName>
</protein>
<feature type="compositionally biased region" description="Polar residues" evidence="6">
    <location>
        <begin position="313"/>
        <end position="332"/>
    </location>
</feature>
<evidence type="ECO:0000256" key="5">
    <source>
        <dbReference type="PROSITE-ProRule" id="PRU10141"/>
    </source>
</evidence>
<keyword evidence="3 5" id="KW-0067">ATP-binding</keyword>
<dbReference type="GO" id="GO:0032968">
    <property type="term" value="P:positive regulation of transcription elongation by RNA polymerase II"/>
    <property type="evidence" value="ECO:0007669"/>
    <property type="project" value="TreeGrafter"/>
</dbReference>
<feature type="compositionally biased region" description="Basic and acidic residues" evidence="6">
    <location>
        <begin position="372"/>
        <end position="390"/>
    </location>
</feature>
<dbReference type="InterPro" id="IPR000719">
    <property type="entry name" value="Prot_kinase_dom"/>
</dbReference>
<feature type="region of interest" description="Disordered" evidence="6">
    <location>
        <begin position="293"/>
        <end position="355"/>
    </location>
</feature>
<evidence type="ECO:0000259" key="7">
    <source>
        <dbReference type="PROSITE" id="PS50011"/>
    </source>
</evidence>
<dbReference type="InterPro" id="IPR017441">
    <property type="entry name" value="Protein_kinase_ATP_BS"/>
</dbReference>
<evidence type="ECO:0000256" key="2">
    <source>
        <dbReference type="ARBA" id="ARBA00022741"/>
    </source>
</evidence>